<evidence type="ECO:0000313" key="3">
    <source>
        <dbReference type="EMBL" id="UUF08546.1"/>
    </source>
</evidence>
<dbReference type="PANTHER" id="PTHR43830:SF3">
    <property type="entry name" value="PROTEIN PSP1"/>
    <property type="match status" value="1"/>
</dbReference>
<reference evidence="3 4" key="1">
    <citation type="submission" date="2021-03" db="EMBL/GenBank/DDBJ databases">
        <title>Comparative Genomics and Metabolomics in the genus Turicibacter.</title>
        <authorList>
            <person name="Maki J."/>
            <person name="Looft T."/>
        </authorList>
    </citation>
    <scope>NUCLEOTIDE SEQUENCE</scope>
    <source>
        <strain evidence="3">ISU324</strain>
        <strain evidence="2 4">MMM721</strain>
    </source>
</reference>
<dbReference type="GO" id="GO:0005737">
    <property type="term" value="C:cytoplasm"/>
    <property type="evidence" value="ECO:0007669"/>
    <property type="project" value="TreeGrafter"/>
</dbReference>
<keyword evidence="4" id="KW-1185">Reference proteome</keyword>
<organism evidence="3 5">
    <name type="scientific">Turicibacter bilis</name>
    <dbReference type="NCBI Taxonomy" id="2735723"/>
    <lineage>
        <taxon>Bacteria</taxon>
        <taxon>Bacillati</taxon>
        <taxon>Bacillota</taxon>
        <taxon>Erysipelotrichia</taxon>
        <taxon>Erysipelotrichales</taxon>
        <taxon>Turicibacteraceae</taxon>
        <taxon>Turicibacter</taxon>
    </lineage>
</organism>
<protein>
    <submittedName>
        <fullName evidence="3">Stage 0 sporulation family protein</fullName>
    </submittedName>
</protein>
<feature type="domain" description="PSP1 C-terminal" evidence="1">
    <location>
        <begin position="62"/>
        <end position="147"/>
    </location>
</feature>
<gene>
    <name evidence="2" type="ORF">J0J69_07475</name>
    <name evidence="3" type="ORF">J0J70_00415</name>
</gene>
<dbReference type="InterPro" id="IPR047767">
    <property type="entry name" value="PSP1-like"/>
</dbReference>
<dbReference type="PANTHER" id="PTHR43830">
    <property type="entry name" value="PROTEIN PSP1"/>
    <property type="match status" value="1"/>
</dbReference>
<dbReference type="Pfam" id="PF04468">
    <property type="entry name" value="PSP1"/>
    <property type="match status" value="1"/>
</dbReference>
<evidence type="ECO:0000313" key="2">
    <source>
        <dbReference type="EMBL" id="UUF04985.1"/>
    </source>
</evidence>
<evidence type="ECO:0000259" key="1">
    <source>
        <dbReference type="PROSITE" id="PS51411"/>
    </source>
</evidence>
<dbReference type="NCBIfam" id="NF041131">
    <property type="entry name" value="RicT_YaaT_fam"/>
    <property type="match status" value="1"/>
</dbReference>
<proteinExistence type="predicted"/>
<dbReference type="AlphaFoldDB" id="A0A9Q9FG87"/>
<evidence type="ECO:0000313" key="5">
    <source>
        <dbReference type="Proteomes" id="UP001058072"/>
    </source>
</evidence>
<accession>A0A9Q9FG87</accession>
<dbReference type="InterPro" id="IPR007557">
    <property type="entry name" value="PSP1_C"/>
</dbReference>
<dbReference type="Proteomes" id="UP001058072">
    <property type="component" value="Chromosome"/>
</dbReference>
<dbReference type="EMBL" id="CP071249">
    <property type="protein sequence ID" value="UUF04985.1"/>
    <property type="molecule type" value="Genomic_DNA"/>
</dbReference>
<name>A0A9Q9FG87_9FIRM</name>
<evidence type="ECO:0000313" key="4">
    <source>
        <dbReference type="Proteomes" id="UP001058016"/>
    </source>
</evidence>
<dbReference type="Proteomes" id="UP001058016">
    <property type="component" value="Chromosome"/>
</dbReference>
<dbReference type="RefSeq" id="WP_055243526.1">
    <property type="nucleotide sequence ID" value="NZ_CP071249.1"/>
</dbReference>
<sequence>MQYEVVGVQFKQVGKKYFFDPNGFELKKGDYVLVETVRGMEFGTVVIAPKLVGEEDVFLPLKPVMRIATEEDIEKHRQNKADEAYAIEACEQLIVKNKLDMQLLGCEYTFDRTKLIFYFTAEGRVDFRQLVKDLAYTFRLRIELRQIGVRDAAKMIGGLGPCGRVLCCTSFLGEFATVTIKMAKNQQLSLNPSKISGICGKLLCCLKYENETYVELMKRLPDVGNRVLTELGEGRVRSINMISETLMVEYKDTIRKHDASEILKILDRKVKKEEIQIDPELKQLID</sequence>
<dbReference type="EMBL" id="CP071250">
    <property type="protein sequence ID" value="UUF08546.1"/>
    <property type="molecule type" value="Genomic_DNA"/>
</dbReference>
<dbReference type="PROSITE" id="PS51411">
    <property type="entry name" value="PSP1_C"/>
    <property type="match status" value="1"/>
</dbReference>